<accession>A0AAW9KLI1</accession>
<name>A0AAW9KLI1_CLOPF</name>
<protein>
    <recommendedName>
        <fullName evidence="3">NAD-dependent DNA ligase adenylation domain-containing protein</fullName>
    </recommendedName>
</protein>
<reference evidence="1" key="1">
    <citation type="submission" date="2019-11" db="EMBL/GenBank/DDBJ databases">
        <title>Characterization of Clostridium perfringens isolates from swine manure treated agricultural soils.</title>
        <authorList>
            <person name="Wushke S.T."/>
        </authorList>
    </citation>
    <scope>NUCLEOTIDE SEQUENCE</scope>
    <source>
        <strain evidence="1">X62</strain>
    </source>
</reference>
<proteinExistence type="predicted"/>
<dbReference type="AlphaFoldDB" id="A0AAW9KLI1"/>
<dbReference type="SUPFAM" id="SSF56091">
    <property type="entry name" value="DNA ligase/mRNA capping enzyme, catalytic domain"/>
    <property type="match status" value="1"/>
</dbReference>
<dbReference type="Gene3D" id="1.10.287.610">
    <property type="entry name" value="Helix hairpin bin"/>
    <property type="match status" value="1"/>
</dbReference>
<sequence length="59" mass="7295">MDKKQRIEELVEELNRYAYEYYSLDNSSISDKDYDKKYDELRKLEEETNYILSYSPTLR</sequence>
<evidence type="ECO:0000313" key="2">
    <source>
        <dbReference type="Proteomes" id="UP001288944"/>
    </source>
</evidence>
<gene>
    <name evidence="1" type="ORF">GNF83_17545</name>
</gene>
<evidence type="ECO:0008006" key="3">
    <source>
        <dbReference type="Google" id="ProtNLM"/>
    </source>
</evidence>
<feature type="non-terminal residue" evidence="1">
    <location>
        <position position="59"/>
    </location>
</feature>
<organism evidence="1 2">
    <name type="scientific">Clostridium perfringens</name>
    <dbReference type="NCBI Taxonomy" id="1502"/>
    <lineage>
        <taxon>Bacteria</taxon>
        <taxon>Bacillati</taxon>
        <taxon>Bacillota</taxon>
        <taxon>Clostridia</taxon>
        <taxon>Eubacteriales</taxon>
        <taxon>Clostridiaceae</taxon>
        <taxon>Clostridium</taxon>
    </lineage>
</organism>
<evidence type="ECO:0000313" key="1">
    <source>
        <dbReference type="EMBL" id="MDZ7542953.1"/>
    </source>
</evidence>
<dbReference type="EMBL" id="WNUR01000649">
    <property type="protein sequence ID" value="MDZ7542953.1"/>
    <property type="molecule type" value="Genomic_DNA"/>
</dbReference>
<dbReference type="Proteomes" id="UP001288944">
    <property type="component" value="Unassembled WGS sequence"/>
</dbReference>
<comment type="caution">
    <text evidence="1">The sequence shown here is derived from an EMBL/GenBank/DDBJ whole genome shotgun (WGS) entry which is preliminary data.</text>
</comment>